<evidence type="ECO:0000313" key="1">
    <source>
        <dbReference type="EMBL" id="ASA23380.1"/>
    </source>
</evidence>
<proteinExistence type="predicted"/>
<organism evidence="1 2">
    <name type="scientific">Paenibacillus donghaensis</name>
    <dbReference type="NCBI Taxonomy" id="414771"/>
    <lineage>
        <taxon>Bacteria</taxon>
        <taxon>Bacillati</taxon>
        <taxon>Bacillota</taxon>
        <taxon>Bacilli</taxon>
        <taxon>Bacillales</taxon>
        <taxon>Paenibacillaceae</taxon>
        <taxon>Paenibacillus</taxon>
    </lineage>
</organism>
<accession>A0A2Z2KJB9</accession>
<protein>
    <submittedName>
        <fullName evidence="1">Uncharacterized protein</fullName>
    </submittedName>
</protein>
<dbReference type="EMBL" id="CP021780">
    <property type="protein sequence ID" value="ASA23380.1"/>
    <property type="molecule type" value="Genomic_DNA"/>
</dbReference>
<sequence>MVNDVGIHCSEKYVYYINRKKNPEEFRRVEETMGVMNAIFSEMSEDFLIEDHKMMKVVRKRINQARDEIENIDEPNSEVKKGKGLTQGAFICNFFVVPINRLRVYDLQKQKTTEVGLNVKVYTRINKKEYKCIQLDLLNETLANSKWIDPNYLDYDFFLYRENIYPYLLRAIRLATRLLDDDDAKVIFNDEIGWVDNFYGRDNSGYLRYIKDSRGYKWMESEDMSIEIDPMKFNAVIFLNAVQGLIHKSEFLEMDNSSKLQEDFIGWENENIWAIKYSLIKPHVTNELKRTGRNFKIDNKLYAFLFKQGILSIEGDVEGVFRPDAKIGSANKRALVLDKMRFHEFIEENQHIIE</sequence>
<dbReference type="OrthoDB" id="9817755at2"/>
<dbReference type="Proteomes" id="UP000249890">
    <property type="component" value="Chromosome"/>
</dbReference>
<name>A0A2Z2KJB9_9BACL</name>
<reference evidence="1 2" key="1">
    <citation type="submission" date="2017-06" db="EMBL/GenBank/DDBJ databases">
        <title>Complete genome sequence of Paenibacillus donghaensis KCTC 13049T isolated from East Sea sediment, South Korea.</title>
        <authorList>
            <person name="Jung B.K."/>
            <person name="Hong S.-J."/>
            <person name="Shin J.-H."/>
        </authorList>
    </citation>
    <scope>NUCLEOTIDE SEQUENCE [LARGE SCALE GENOMIC DNA]</scope>
    <source>
        <strain evidence="1 2">KCTC 13049</strain>
    </source>
</reference>
<evidence type="ECO:0000313" key="2">
    <source>
        <dbReference type="Proteomes" id="UP000249890"/>
    </source>
</evidence>
<keyword evidence="2" id="KW-1185">Reference proteome</keyword>
<dbReference type="AlphaFoldDB" id="A0A2Z2KJB9"/>
<dbReference type="RefSeq" id="WP_087917373.1">
    <property type="nucleotide sequence ID" value="NZ_CP021780.1"/>
</dbReference>
<dbReference type="KEGG" id="pdh:B9T62_22775"/>
<gene>
    <name evidence="1" type="ORF">B9T62_22775</name>
</gene>